<dbReference type="EMBL" id="JANBPK010001214">
    <property type="protein sequence ID" value="KAJ2924577.1"/>
    <property type="molecule type" value="Genomic_DNA"/>
</dbReference>
<reference evidence="2" key="1">
    <citation type="submission" date="2022-06" db="EMBL/GenBank/DDBJ databases">
        <title>Genome Sequence of Candolleomyces eurysporus.</title>
        <authorList>
            <person name="Buettner E."/>
        </authorList>
    </citation>
    <scope>NUCLEOTIDE SEQUENCE</scope>
    <source>
        <strain evidence="2">VTCC 930004</strain>
    </source>
</reference>
<comment type="caution">
    <text evidence="2">The sequence shown here is derived from an EMBL/GenBank/DDBJ whole genome shotgun (WGS) entry which is preliminary data.</text>
</comment>
<evidence type="ECO:0000313" key="3">
    <source>
        <dbReference type="Proteomes" id="UP001140091"/>
    </source>
</evidence>
<protein>
    <submittedName>
        <fullName evidence="2">Uncharacterized protein</fullName>
    </submittedName>
</protein>
<feature type="signal peptide" evidence="1">
    <location>
        <begin position="1"/>
        <end position="28"/>
    </location>
</feature>
<organism evidence="2 3">
    <name type="scientific">Candolleomyces eurysporus</name>
    <dbReference type="NCBI Taxonomy" id="2828524"/>
    <lineage>
        <taxon>Eukaryota</taxon>
        <taxon>Fungi</taxon>
        <taxon>Dikarya</taxon>
        <taxon>Basidiomycota</taxon>
        <taxon>Agaricomycotina</taxon>
        <taxon>Agaricomycetes</taxon>
        <taxon>Agaricomycetidae</taxon>
        <taxon>Agaricales</taxon>
        <taxon>Agaricineae</taxon>
        <taxon>Psathyrellaceae</taxon>
        <taxon>Candolleomyces</taxon>
    </lineage>
</organism>
<keyword evidence="3" id="KW-1185">Reference proteome</keyword>
<feature type="non-terminal residue" evidence="2">
    <location>
        <position position="1"/>
    </location>
</feature>
<evidence type="ECO:0000256" key="1">
    <source>
        <dbReference type="SAM" id="SignalP"/>
    </source>
</evidence>
<accession>A0A9W8MCC1</accession>
<evidence type="ECO:0000313" key="2">
    <source>
        <dbReference type="EMBL" id="KAJ2924577.1"/>
    </source>
</evidence>
<dbReference type="Proteomes" id="UP001140091">
    <property type="component" value="Unassembled WGS sequence"/>
</dbReference>
<feature type="chain" id="PRO_5040777718" evidence="1">
    <location>
        <begin position="29"/>
        <end position="113"/>
    </location>
</feature>
<name>A0A9W8MCC1_9AGAR</name>
<sequence>MIFKLGSVFTAVTVAVVATLVNVKPVTAVPAGTVALENWLLDTIVPQIMPNSTTNWQPIFDNGIIAPDVKVTFNGRAFTGRDNMRASYLCSSSALANYLILACHLNFRLFGHN</sequence>
<gene>
    <name evidence="2" type="ORF">H1R20_g12513</name>
</gene>
<proteinExistence type="predicted"/>
<keyword evidence="1" id="KW-0732">Signal</keyword>
<dbReference type="AlphaFoldDB" id="A0A9W8MCC1"/>